<keyword evidence="2" id="KW-1185">Reference proteome</keyword>
<name>A0ACB9C0K5_ARCLA</name>
<sequence length="332" mass="36851">MGRRQIDSEPTRWVSLTLLLMGLFSCSLVYMFMTAVLRPNENSEFSSISEAESVKLEENEGGCCRGIDNFELWGAAVKWGSDFKFNSSIECCEACKAMCSGNDGPCLCDSWVFCGNPDACGSKLGECWLKKQKDPLAPDSREGGDNIWTSGLVYGKGEGIVKLETQYGTLHIKLLPNCAPRSVMYILELLTMRHCAGCQFYRAEGRGRSWDSKGNHLKAATFGPPFALIQGTLEAEGVAFKKIPTEECPIIERGSVAWIGSGPEFFISLANHEEWKKTYTVFGYVLPEDMAIAEKIARLPTIPDVWNKINVSVLEKPVSFSFKRINKVSMET</sequence>
<proteinExistence type="predicted"/>
<gene>
    <name evidence="1" type="ORF">L6452_16466</name>
</gene>
<dbReference type="Proteomes" id="UP001055879">
    <property type="component" value="Linkage Group LG05"/>
</dbReference>
<reference evidence="2" key="1">
    <citation type="journal article" date="2022" name="Mol. Ecol. Resour.">
        <title>The genomes of chicory, endive, great burdock and yacon provide insights into Asteraceae palaeo-polyploidization history and plant inulin production.</title>
        <authorList>
            <person name="Fan W."/>
            <person name="Wang S."/>
            <person name="Wang H."/>
            <person name="Wang A."/>
            <person name="Jiang F."/>
            <person name="Liu H."/>
            <person name="Zhao H."/>
            <person name="Xu D."/>
            <person name="Zhang Y."/>
        </authorList>
    </citation>
    <scope>NUCLEOTIDE SEQUENCE [LARGE SCALE GENOMIC DNA]</scope>
    <source>
        <strain evidence="2">cv. Niubang</strain>
    </source>
</reference>
<comment type="caution">
    <text evidence="1">The sequence shown here is derived from an EMBL/GenBank/DDBJ whole genome shotgun (WGS) entry which is preliminary data.</text>
</comment>
<protein>
    <submittedName>
        <fullName evidence="1">Uncharacterized protein</fullName>
    </submittedName>
</protein>
<dbReference type="EMBL" id="CM042051">
    <property type="protein sequence ID" value="KAI3727846.1"/>
    <property type="molecule type" value="Genomic_DNA"/>
</dbReference>
<evidence type="ECO:0000313" key="1">
    <source>
        <dbReference type="EMBL" id="KAI3727846.1"/>
    </source>
</evidence>
<reference evidence="1 2" key="2">
    <citation type="journal article" date="2022" name="Mol. Ecol. Resour.">
        <title>The genomes of chicory, endive, great burdock and yacon provide insights into Asteraceae paleo-polyploidization history and plant inulin production.</title>
        <authorList>
            <person name="Fan W."/>
            <person name="Wang S."/>
            <person name="Wang H."/>
            <person name="Wang A."/>
            <person name="Jiang F."/>
            <person name="Liu H."/>
            <person name="Zhao H."/>
            <person name="Xu D."/>
            <person name="Zhang Y."/>
        </authorList>
    </citation>
    <scope>NUCLEOTIDE SEQUENCE [LARGE SCALE GENOMIC DNA]</scope>
    <source>
        <strain evidence="2">cv. Niubang</strain>
    </source>
</reference>
<accession>A0ACB9C0K5</accession>
<organism evidence="1 2">
    <name type="scientific">Arctium lappa</name>
    <name type="common">Greater burdock</name>
    <name type="synonym">Lappa major</name>
    <dbReference type="NCBI Taxonomy" id="4217"/>
    <lineage>
        <taxon>Eukaryota</taxon>
        <taxon>Viridiplantae</taxon>
        <taxon>Streptophyta</taxon>
        <taxon>Embryophyta</taxon>
        <taxon>Tracheophyta</taxon>
        <taxon>Spermatophyta</taxon>
        <taxon>Magnoliopsida</taxon>
        <taxon>eudicotyledons</taxon>
        <taxon>Gunneridae</taxon>
        <taxon>Pentapetalae</taxon>
        <taxon>asterids</taxon>
        <taxon>campanulids</taxon>
        <taxon>Asterales</taxon>
        <taxon>Asteraceae</taxon>
        <taxon>Carduoideae</taxon>
        <taxon>Cardueae</taxon>
        <taxon>Arctiinae</taxon>
        <taxon>Arctium</taxon>
    </lineage>
</organism>
<evidence type="ECO:0000313" key="2">
    <source>
        <dbReference type="Proteomes" id="UP001055879"/>
    </source>
</evidence>